<sequence length="98" mass="11208">MESGFEPATLRSRDRDFAARPPRPIRYRNKFRYALNVSPRPIVLPLSNKCPGRRCNMGTVSGLSPNATTAQTRHVSSRLFVINMTDKTKRLLMCTKER</sequence>
<dbReference type="EMBL" id="BGPR01077547">
    <property type="protein sequence ID" value="GBL66185.1"/>
    <property type="molecule type" value="Genomic_DNA"/>
</dbReference>
<proteinExistence type="predicted"/>
<comment type="caution">
    <text evidence="2">The sequence shown here is derived from an EMBL/GenBank/DDBJ whole genome shotgun (WGS) entry which is preliminary data.</text>
</comment>
<dbReference type="Proteomes" id="UP000499080">
    <property type="component" value="Unassembled WGS sequence"/>
</dbReference>
<evidence type="ECO:0000313" key="3">
    <source>
        <dbReference type="Proteomes" id="UP000499080"/>
    </source>
</evidence>
<name>A0A4Y1ZTN5_ARAVE</name>
<feature type="region of interest" description="Disordered" evidence="1">
    <location>
        <begin position="1"/>
        <end position="21"/>
    </location>
</feature>
<gene>
    <name evidence="2" type="ORF">AVEN_58722_1</name>
</gene>
<protein>
    <submittedName>
        <fullName evidence="2">Uncharacterized protein</fullName>
    </submittedName>
</protein>
<evidence type="ECO:0000313" key="2">
    <source>
        <dbReference type="EMBL" id="GBL66185.1"/>
    </source>
</evidence>
<dbReference type="AlphaFoldDB" id="A0A4Y1ZTN5"/>
<reference evidence="2 3" key="1">
    <citation type="journal article" date="2019" name="Sci. Rep.">
        <title>Orb-weaving spider Araneus ventricosus genome elucidates the spidroin gene catalogue.</title>
        <authorList>
            <person name="Kono N."/>
            <person name="Nakamura H."/>
            <person name="Ohtoshi R."/>
            <person name="Moran D.A.P."/>
            <person name="Shinohara A."/>
            <person name="Yoshida Y."/>
            <person name="Fujiwara M."/>
            <person name="Mori M."/>
            <person name="Tomita M."/>
            <person name="Arakawa K."/>
        </authorList>
    </citation>
    <scope>NUCLEOTIDE SEQUENCE [LARGE SCALE GENOMIC DNA]</scope>
</reference>
<organism evidence="2 3">
    <name type="scientific">Araneus ventricosus</name>
    <name type="common">Orbweaver spider</name>
    <name type="synonym">Epeira ventricosa</name>
    <dbReference type="NCBI Taxonomy" id="182803"/>
    <lineage>
        <taxon>Eukaryota</taxon>
        <taxon>Metazoa</taxon>
        <taxon>Ecdysozoa</taxon>
        <taxon>Arthropoda</taxon>
        <taxon>Chelicerata</taxon>
        <taxon>Arachnida</taxon>
        <taxon>Araneae</taxon>
        <taxon>Araneomorphae</taxon>
        <taxon>Entelegynae</taxon>
        <taxon>Araneoidea</taxon>
        <taxon>Araneidae</taxon>
        <taxon>Araneus</taxon>
    </lineage>
</organism>
<evidence type="ECO:0000256" key="1">
    <source>
        <dbReference type="SAM" id="MobiDB-lite"/>
    </source>
</evidence>
<accession>A0A4Y1ZTN5</accession>
<keyword evidence="3" id="KW-1185">Reference proteome</keyword>